<feature type="compositionally biased region" description="Low complexity" evidence="1">
    <location>
        <begin position="348"/>
        <end position="370"/>
    </location>
</feature>
<feature type="compositionally biased region" description="Low complexity" evidence="1">
    <location>
        <begin position="229"/>
        <end position="252"/>
    </location>
</feature>
<feature type="non-terminal residue" evidence="2">
    <location>
        <position position="403"/>
    </location>
</feature>
<accession>A0A3S1B5K8</accession>
<proteinExistence type="predicted"/>
<dbReference type="Proteomes" id="UP000271974">
    <property type="component" value="Unassembled WGS sequence"/>
</dbReference>
<feature type="compositionally biased region" description="Low complexity" evidence="1">
    <location>
        <begin position="290"/>
        <end position="311"/>
    </location>
</feature>
<feature type="region of interest" description="Disordered" evidence="1">
    <location>
        <begin position="172"/>
        <end position="192"/>
    </location>
</feature>
<feature type="compositionally biased region" description="Polar residues" evidence="1">
    <location>
        <begin position="213"/>
        <end position="223"/>
    </location>
</feature>
<feature type="compositionally biased region" description="Polar residues" evidence="1">
    <location>
        <begin position="330"/>
        <end position="339"/>
    </location>
</feature>
<feature type="region of interest" description="Disordered" evidence="1">
    <location>
        <begin position="213"/>
        <end position="311"/>
    </location>
</feature>
<evidence type="ECO:0000313" key="3">
    <source>
        <dbReference type="Proteomes" id="UP000271974"/>
    </source>
</evidence>
<evidence type="ECO:0000256" key="1">
    <source>
        <dbReference type="SAM" id="MobiDB-lite"/>
    </source>
</evidence>
<gene>
    <name evidence="2" type="ORF">EGW08_011826</name>
</gene>
<dbReference type="EMBL" id="RQTK01000392">
    <property type="protein sequence ID" value="RUS80414.1"/>
    <property type="molecule type" value="Genomic_DNA"/>
</dbReference>
<name>A0A3S1B5K8_ELYCH</name>
<dbReference type="OrthoDB" id="6152605at2759"/>
<reference evidence="2 3" key="1">
    <citation type="submission" date="2019-01" db="EMBL/GenBank/DDBJ databases">
        <title>A draft genome assembly of the solar-powered sea slug Elysia chlorotica.</title>
        <authorList>
            <person name="Cai H."/>
            <person name="Li Q."/>
            <person name="Fang X."/>
            <person name="Li J."/>
            <person name="Curtis N.E."/>
            <person name="Altenburger A."/>
            <person name="Shibata T."/>
            <person name="Feng M."/>
            <person name="Maeda T."/>
            <person name="Schwartz J.A."/>
            <person name="Shigenobu S."/>
            <person name="Lundholm N."/>
            <person name="Nishiyama T."/>
            <person name="Yang H."/>
            <person name="Hasebe M."/>
            <person name="Li S."/>
            <person name="Pierce S.K."/>
            <person name="Wang J."/>
        </authorList>
    </citation>
    <scope>NUCLEOTIDE SEQUENCE [LARGE SCALE GENOMIC DNA]</scope>
    <source>
        <strain evidence="2">EC2010</strain>
        <tissue evidence="2">Whole organism of an adult</tissue>
    </source>
</reference>
<organism evidence="2 3">
    <name type="scientific">Elysia chlorotica</name>
    <name type="common">Eastern emerald elysia</name>
    <name type="synonym">Sea slug</name>
    <dbReference type="NCBI Taxonomy" id="188477"/>
    <lineage>
        <taxon>Eukaryota</taxon>
        <taxon>Metazoa</taxon>
        <taxon>Spiralia</taxon>
        <taxon>Lophotrochozoa</taxon>
        <taxon>Mollusca</taxon>
        <taxon>Gastropoda</taxon>
        <taxon>Heterobranchia</taxon>
        <taxon>Euthyneura</taxon>
        <taxon>Panpulmonata</taxon>
        <taxon>Sacoglossa</taxon>
        <taxon>Placobranchoidea</taxon>
        <taxon>Plakobranchidae</taxon>
        <taxon>Elysia</taxon>
    </lineage>
</organism>
<dbReference type="AlphaFoldDB" id="A0A3S1B5K8"/>
<keyword evidence="3" id="KW-1185">Reference proteome</keyword>
<feature type="region of interest" description="Disordered" evidence="1">
    <location>
        <begin position="330"/>
        <end position="370"/>
    </location>
</feature>
<evidence type="ECO:0000313" key="2">
    <source>
        <dbReference type="EMBL" id="RUS80414.1"/>
    </source>
</evidence>
<comment type="caution">
    <text evidence="2">The sequence shown here is derived from an EMBL/GenBank/DDBJ whole genome shotgun (WGS) entry which is preliminary data.</text>
</comment>
<sequence length="403" mass="43268">MASEPGISFIENFDTNCLGLDVSMDNNDLFMTDGIMNPKELYLTEEESGLVKDAASSSDSGISTFDDLQDIANVTDLNSLMDGDLRDLDFGIEFALHTADHDVFDPAVLVKEEPLSPASDGSTCQSTDSALDFSCLQQPVSPQFCNFHNEITIKEECGVDFSSHDQIFVHRQQQHSSPYSHADVISHQPLQQQQQQQQFDSLYNGASHFSASSPTSYVLSPSTHHSEATMEAALSSPSSSTSSSSSYEPLMSLVHASHKQQQQQQQQHNNVAFKMSPNSSPSPGQPHGYVVVPTSPQQSQSSGSGSVSGPVRKIVLGTKRLSVLPAQSLRQPVRQLSSGSERDLAGLSQSQCVSPTSLSSSLSSPSSSSMSMTALASSCASYQIDAILNSNIRIQPKPGADVK</sequence>
<protein>
    <submittedName>
        <fullName evidence="2">Uncharacterized protein</fullName>
    </submittedName>
</protein>